<dbReference type="Proteomes" id="UP000249493">
    <property type="component" value="Unassembled WGS sequence"/>
</dbReference>
<evidence type="ECO:0000313" key="2">
    <source>
        <dbReference type="Proteomes" id="UP000249493"/>
    </source>
</evidence>
<accession>A0A327NAC8</accession>
<protein>
    <submittedName>
        <fullName evidence="1">Uncharacterized protein</fullName>
    </submittedName>
</protein>
<proteinExistence type="predicted"/>
<dbReference type="EMBL" id="QLIN01000003">
    <property type="protein sequence ID" value="RAI71086.1"/>
    <property type="molecule type" value="Genomic_DNA"/>
</dbReference>
<dbReference type="AlphaFoldDB" id="A0A327NAC8"/>
<organism evidence="1 2">
    <name type="scientific">Pseudomonas fluorescens</name>
    <dbReference type="NCBI Taxonomy" id="294"/>
    <lineage>
        <taxon>Bacteria</taxon>
        <taxon>Pseudomonadati</taxon>
        <taxon>Pseudomonadota</taxon>
        <taxon>Gammaproteobacteria</taxon>
        <taxon>Pseudomonadales</taxon>
        <taxon>Pseudomonadaceae</taxon>
        <taxon>Pseudomonas</taxon>
    </lineage>
</organism>
<sequence length="73" mass="7857">MVVHDNAGKLMPRSVLRFFVGTPPGASSLLQSIRQCFDVSATQKTPHSPTKKCPVSIDTRHFCFGSRPACGGP</sequence>
<reference evidence="1 2" key="1">
    <citation type="submission" date="2018-06" db="EMBL/GenBank/DDBJ databases">
        <authorList>
            <person name="Zhirakovskaya E."/>
        </authorList>
    </citation>
    <scope>NUCLEOTIDE SEQUENCE [LARGE SCALE GENOMIC DNA]</scope>
    <source>
        <strain evidence="1 2">LY3</strain>
    </source>
</reference>
<gene>
    <name evidence="1" type="ORF">DOZ80_11610</name>
</gene>
<evidence type="ECO:0000313" key="1">
    <source>
        <dbReference type="EMBL" id="RAI71086.1"/>
    </source>
</evidence>
<comment type="caution">
    <text evidence="1">The sequence shown here is derived from an EMBL/GenBank/DDBJ whole genome shotgun (WGS) entry which is preliminary data.</text>
</comment>
<name>A0A327NAC8_PSEFL</name>